<dbReference type="AlphaFoldDB" id="A0A2N4U1J6"/>
<dbReference type="InterPro" id="IPR009056">
    <property type="entry name" value="Cyt_c-like_dom"/>
</dbReference>
<comment type="caution">
    <text evidence="6">The sequence shown here is derived from an EMBL/GenBank/DDBJ whole genome shotgun (WGS) entry which is preliminary data.</text>
</comment>
<evidence type="ECO:0000256" key="1">
    <source>
        <dbReference type="ARBA" id="ARBA00022617"/>
    </source>
</evidence>
<dbReference type="PANTHER" id="PTHR35008">
    <property type="entry name" value="BLL4482 PROTEIN-RELATED"/>
    <property type="match status" value="1"/>
</dbReference>
<dbReference type="EMBL" id="PDNW01000015">
    <property type="protein sequence ID" value="PLC48893.1"/>
    <property type="molecule type" value="Genomic_DNA"/>
</dbReference>
<proteinExistence type="predicted"/>
<sequence>MQGKQVYQAQCLSCHGADLKGVAFWPALVGGQDSLATDKPKKTVGSYWPYATTLYDYIHRAMPFTAPQSLTDDEVYSVTAYVLHMNGILDENASLDAKSLPKVKMPNRDGFYVDDRPDTQNARCMTDCLKKDQK</sequence>
<keyword evidence="2 4" id="KW-0479">Metal-binding</keyword>
<dbReference type="PANTHER" id="PTHR35008:SF8">
    <property type="entry name" value="ALCOHOL DEHYDROGENASE CYTOCHROME C SUBUNIT"/>
    <property type="match status" value="1"/>
</dbReference>
<dbReference type="GO" id="GO:0020037">
    <property type="term" value="F:heme binding"/>
    <property type="evidence" value="ECO:0007669"/>
    <property type="project" value="InterPro"/>
</dbReference>
<dbReference type="SUPFAM" id="SSF46626">
    <property type="entry name" value="Cytochrome c"/>
    <property type="match status" value="1"/>
</dbReference>
<keyword evidence="3 4" id="KW-0408">Iron</keyword>
<dbReference type="GO" id="GO:0009055">
    <property type="term" value="F:electron transfer activity"/>
    <property type="evidence" value="ECO:0007669"/>
    <property type="project" value="InterPro"/>
</dbReference>
<keyword evidence="7" id="KW-1185">Reference proteome</keyword>
<dbReference type="InterPro" id="IPR036909">
    <property type="entry name" value="Cyt_c-like_dom_sf"/>
</dbReference>
<evidence type="ECO:0000256" key="2">
    <source>
        <dbReference type="ARBA" id="ARBA00022723"/>
    </source>
</evidence>
<keyword evidence="1 4" id="KW-0349">Heme</keyword>
<evidence type="ECO:0000256" key="4">
    <source>
        <dbReference type="PROSITE-ProRule" id="PRU00433"/>
    </source>
</evidence>
<dbReference type="PROSITE" id="PS51007">
    <property type="entry name" value="CYTC"/>
    <property type="match status" value="1"/>
</dbReference>
<evidence type="ECO:0000313" key="6">
    <source>
        <dbReference type="EMBL" id="PLC48893.1"/>
    </source>
</evidence>
<evidence type="ECO:0000256" key="3">
    <source>
        <dbReference type="ARBA" id="ARBA00023004"/>
    </source>
</evidence>
<dbReference type="OrthoDB" id="9811281at2"/>
<organism evidence="6 7">
    <name type="scientific">Pollutimonas subterranea</name>
    <dbReference type="NCBI Taxonomy" id="2045210"/>
    <lineage>
        <taxon>Bacteria</taxon>
        <taxon>Pseudomonadati</taxon>
        <taxon>Pseudomonadota</taxon>
        <taxon>Betaproteobacteria</taxon>
        <taxon>Burkholderiales</taxon>
        <taxon>Alcaligenaceae</taxon>
        <taxon>Pollutimonas</taxon>
    </lineage>
</organism>
<dbReference type="Proteomes" id="UP000234190">
    <property type="component" value="Unassembled WGS sequence"/>
</dbReference>
<name>A0A2N4U1J6_9BURK</name>
<evidence type="ECO:0000259" key="5">
    <source>
        <dbReference type="PROSITE" id="PS51007"/>
    </source>
</evidence>
<dbReference type="Pfam" id="PF00034">
    <property type="entry name" value="Cytochrom_C"/>
    <property type="match status" value="1"/>
</dbReference>
<dbReference type="Gene3D" id="1.10.760.10">
    <property type="entry name" value="Cytochrome c-like domain"/>
    <property type="match status" value="1"/>
</dbReference>
<dbReference type="InterPro" id="IPR051459">
    <property type="entry name" value="Cytochrome_c-type_DH"/>
</dbReference>
<reference evidence="6 7" key="1">
    <citation type="submission" date="2017-10" db="EMBL/GenBank/DDBJ databases">
        <title>Two draft genome sequences of Pusillimonas sp. strains isolated from a nitrate- and radionuclide-contaminated groundwater in Russia.</title>
        <authorList>
            <person name="Grouzdev D.S."/>
            <person name="Tourova T.P."/>
            <person name="Goeva M.A."/>
            <person name="Babich T.L."/>
            <person name="Sokolova D.S."/>
            <person name="Abdullin R."/>
            <person name="Poltaraus A.B."/>
            <person name="Toshchakov S.V."/>
            <person name="Nazina T.N."/>
        </authorList>
    </citation>
    <scope>NUCLEOTIDE SEQUENCE [LARGE SCALE GENOMIC DNA]</scope>
    <source>
        <strain evidence="6 7">JR1/69-3-13</strain>
    </source>
</reference>
<protein>
    <submittedName>
        <fullName evidence="6">Sulfite oxidase cytochrome subunit, soxD</fullName>
    </submittedName>
</protein>
<gene>
    <name evidence="6" type="ORF">CR159_15765</name>
</gene>
<accession>A0A2N4U1J6</accession>
<feature type="domain" description="Cytochrome c" evidence="5">
    <location>
        <begin position="1"/>
        <end position="86"/>
    </location>
</feature>
<evidence type="ECO:0000313" key="7">
    <source>
        <dbReference type="Proteomes" id="UP000234190"/>
    </source>
</evidence>
<dbReference type="GO" id="GO:0046872">
    <property type="term" value="F:metal ion binding"/>
    <property type="evidence" value="ECO:0007669"/>
    <property type="project" value="UniProtKB-KW"/>
</dbReference>